<feature type="non-terminal residue" evidence="1">
    <location>
        <position position="1"/>
    </location>
</feature>
<reference evidence="2" key="1">
    <citation type="journal article" date="2005" name="Nature">
        <title>The map-based sequence of the rice genome.</title>
        <authorList>
            <consortium name="International rice genome sequencing project (IRGSP)"/>
            <person name="Matsumoto T."/>
            <person name="Wu J."/>
            <person name="Kanamori H."/>
            <person name="Katayose Y."/>
            <person name="Fujisawa M."/>
            <person name="Namiki N."/>
            <person name="Mizuno H."/>
            <person name="Yamamoto K."/>
            <person name="Antonio B.A."/>
            <person name="Baba T."/>
            <person name="Sakata K."/>
            <person name="Nagamura Y."/>
            <person name="Aoki H."/>
            <person name="Arikawa K."/>
            <person name="Arita K."/>
            <person name="Bito T."/>
            <person name="Chiden Y."/>
            <person name="Fujitsuka N."/>
            <person name="Fukunaka R."/>
            <person name="Hamada M."/>
            <person name="Harada C."/>
            <person name="Hayashi A."/>
            <person name="Hijishita S."/>
            <person name="Honda M."/>
            <person name="Hosokawa S."/>
            <person name="Ichikawa Y."/>
            <person name="Idonuma A."/>
            <person name="Iijima M."/>
            <person name="Ikeda M."/>
            <person name="Ikeno M."/>
            <person name="Ito K."/>
            <person name="Ito S."/>
            <person name="Ito T."/>
            <person name="Ito Y."/>
            <person name="Ito Y."/>
            <person name="Iwabuchi A."/>
            <person name="Kamiya K."/>
            <person name="Karasawa W."/>
            <person name="Kurita K."/>
            <person name="Katagiri S."/>
            <person name="Kikuta A."/>
            <person name="Kobayashi H."/>
            <person name="Kobayashi N."/>
            <person name="Machita K."/>
            <person name="Maehara T."/>
            <person name="Masukawa M."/>
            <person name="Mizubayashi T."/>
            <person name="Mukai Y."/>
            <person name="Nagasaki H."/>
            <person name="Nagata Y."/>
            <person name="Naito S."/>
            <person name="Nakashima M."/>
            <person name="Nakama Y."/>
            <person name="Nakamichi Y."/>
            <person name="Nakamura M."/>
            <person name="Meguro A."/>
            <person name="Negishi M."/>
            <person name="Ohta I."/>
            <person name="Ohta T."/>
            <person name="Okamoto M."/>
            <person name="Ono N."/>
            <person name="Saji S."/>
            <person name="Sakaguchi M."/>
            <person name="Sakai K."/>
            <person name="Shibata M."/>
            <person name="Shimokawa T."/>
            <person name="Song J."/>
            <person name="Takazaki Y."/>
            <person name="Terasawa K."/>
            <person name="Tsugane M."/>
            <person name="Tsuji K."/>
            <person name="Ueda S."/>
            <person name="Waki K."/>
            <person name="Yamagata H."/>
            <person name="Yamamoto M."/>
            <person name="Yamamoto S."/>
            <person name="Yamane H."/>
            <person name="Yoshiki S."/>
            <person name="Yoshihara R."/>
            <person name="Yukawa K."/>
            <person name="Zhong H."/>
            <person name="Yano M."/>
            <person name="Yuan Q."/>
            <person name="Ouyang S."/>
            <person name="Liu J."/>
            <person name="Jones K.M."/>
            <person name="Gansberger K."/>
            <person name="Moffat K."/>
            <person name="Hill J."/>
            <person name="Bera J."/>
            <person name="Fadrosh D."/>
            <person name="Jin S."/>
            <person name="Johri S."/>
            <person name="Kim M."/>
            <person name="Overton L."/>
            <person name="Reardon M."/>
            <person name="Tsitrin T."/>
            <person name="Vuong H."/>
            <person name="Weaver B."/>
            <person name="Ciecko A."/>
            <person name="Tallon L."/>
            <person name="Jackson J."/>
            <person name="Pai G."/>
            <person name="Aken S.V."/>
            <person name="Utterback T."/>
            <person name="Reidmuller S."/>
            <person name="Feldblyum T."/>
            <person name="Hsiao J."/>
            <person name="Zismann V."/>
            <person name="Iobst S."/>
            <person name="de Vazeille A.R."/>
            <person name="Buell C.R."/>
            <person name="Ying K."/>
            <person name="Li Y."/>
            <person name="Lu T."/>
            <person name="Huang Y."/>
            <person name="Zhao Q."/>
            <person name="Feng Q."/>
            <person name="Zhang L."/>
            <person name="Zhu J."/>
            <person name="Weng Q."/>
            <person name="Mu J."/>
            <person name="Lu Y."/>
            <person name="Fan D."/>
            <person name="Liu Y."/>
            <person name="Guan J."/>
            <person name="Zhang Y."/>
            <person name="Yu S."/>
            <person name="Liu X."/>
            <person name="Zhang Y."/>
            <person name="Hong G."/>
            <person name="Han B."/>
            <person name="Choisne N."/>
            <person name="Demange N."/>
            <person name="Orjeda G."/>
            <person name="Samain S."/>
            <person name="Cattolico L."/>
            <person name="Pelletier E."/>
            <person name="Couloux A."/>
            <person name="Segurens B."/>
            <person name="Wincker P."/>
            <person name="D'Hont A."/>
            <person name="Scarpelli C."/>
            <person name="Weissenbach J."/>
            <person name="Salanoubat M."/>
            <person name="Quetier F."/>
            <person name="Yu Y."/>
            <person name="Kim H.R."/>
            <person name="Rambo T."/>
            <person name="Currie J."/>
            <person name="Collura K."/>
            <person name="Luo M."/>
            <person name="Yang T."/>
            <person name="Ammiraju J.S.S."/>
            <person name="Engler F."/>
            <person name="Soderlund C."/>
            <person name="Wing R.A."/>
            <person name="Palmer L.E."/>
            <person name="de la Bastide M."/>
            <person name="Spiegel L."/>
            <person name="Nascimento L."/>
            <person name="Zutavern T."/>
            <person name="O'Shaughnessy A."/>
            <person name="Dike S."/>
            <person name="Dedhia N."/>
            <person name="Preston R."/>
            <person name="Balija V."/>
            <person name="McCombie W.R."/>
            <person name="Chow T."/>
            <person name="Chen H."/>
            <person name="Chung M."/>
            <person name="Chen C."/>
            <person name="Shaw J."/>
            <person name="Wu H."/>
            <person name="Hsiao K."/>
            <person name="Chao Y."/>
            <person name="Chu M."/>
            <person name="Cheng C."/>
            <person name="Hour A."/>
            <person name="Lee P."/>
            <person name="Lin S."/>
            <person name="Lin Y."/>
            <person name="Liou J."/>
            <person name="Liu S."/>
            <person name="Hsing Y."/>
            <person name="Raghuvanshi S."/>
            <person name="Mohanty A."/>
            <person name="Bharti A.K."/>
            <person name="Gaur A."/>
            <person name="Gupta V."/>
            <person name="Kumar D."/>
            <person name="Ravi V."/>
            <person name="Vij S."/>
            <person name="Kapur A."/>
            <person name="Khurana P."/>
            <person name="Khurana P."/>
            <person name="Khurana J.P."/>
            <person name="Tyagi A.K."/>
            <person name="Gaikwad K."/>
            <person name="Singh A."/>
            <person name="Dalal V."/>
            <person name="Srivastava S."/>
            <person name="Dixit A."/>
            <person name="Pal A.K."/>
            <person name="Ghazi I.A."/>
            <person name="Yadav M."/>
            <person name="Pandit A."/>
            <person name="Bhargava A."/>
            <person name="Sureshbabu K."/>
            <person name="Batra K."/>
            <person name="Sharma T.R."/>
            <person name="Mohapatra T."/>
            <person name="Singh N.K."/>
            <person name="Messing J."/>
            <person name="Nelson A.B."/>
            <person name="Fuks G."/>
            <person name="Kavchok S."/>
            <person name="Keizer G."/>
            <person name="Linton E."/>
            <person name="Llaca V."/>
            <person name="Song R."/>
            <person name="Tanyolac B."/>
            <person name="Young S."/>
            <person name="Ho-Il K."/>
            <person name="Hahn J.H."/>
            <person name="Sangsakoo G."/>
            <person name="Vanavichit A."/>
            <person name="de Mattos Luiz.A.T."/>
            <person name="Zimmer P.D."/>
            <person name="Malone G."/>
            <person name="Dellagostin O."/>
            <person name="de Oliveira A.C."/>
            <person name="Bevan M."/>
            <person name="Bancroft I."/>
            <person name="Minx P."/>
            <person name="Cordum H."/>
            <person name="Wilson R."/>
            <person name="Cheng Z."/>
            <person name="Jin W."/>
            <person name="Jiang J."/>
            <person name="Leong S.A."/>
            <person name="Iwama H."/>
            <person name="Gojobori T."/>
            <person name="Itoh T."/>
            <person name="Niimura Y."/>
            <person name="Fujii Y."/>
            <person name="Habara T."/>
            <person name="Sakai H."/>
            <person name="Sato Y."/>
            <person name="Wilson G."/>
            <person name="Kumar K."/>
            <person name="McCouch S."/>
            <person name="Juretic N."/>
            <person name="Hoen D."/>
            <person name="Wright S."/>
            <person name="Bruskiewich R."/>
            <person name="Bureau T."/>
            <person name="Miyao A."/>
            <person name="Hirochika H."/>
            <person name="Nishikawa T."/>
            <person name="Kadowaki K."/>
            <person name="Sugiura M."/>
            <person name="Burr B."/>
            <person name="Sasaki T."/>
        </authorList>
    </citation>
    <scope>NUCLEOTIDE SEQUENCE [LARGE SCALE GENOMIC DNA]</scope>
    <source>
        <strain evidence="2">cv. Nipponbare</strain>
    </source>
</reference>
<reference evidence="1 2" key="2">
    <citation type="journal article" date="2013" name="Plant Cell Physiol.">
        <title>Rice Annotation Project Database (RAP-DB): an integrative and interactive database for rice genomics.</title>
        <authorList>
            <person name="Sakai H."/>
            <person name="Lee S.S."/>
            <person name="Tanaka T."/>
            <person name="Numa H."/>
            <person name="Kim J."/>
            <person name="Kawahara Y."/>
            <person name="Wakimoto H."/>
            <person name="Yang C.C."/>
            <person name="Iwamoto M."/>
            <person name="Abe T."/>
            <person name="Yamada Y."/>
            <person name="Muto A."/>
            <person name="Inokuchi H."/>
            <person name="Ikemura T."/>
            <person name="Matsumoto T."/>
            <person name="Sasaki T."/>
            <person name="Itoh T."/>
        </authorList>
    </citation>
    <scope>NUCLEOTIDE SEQUENCE [LARGE SCALE GENOMIC DNA]</scope>
    <source>
        <strain evidence="2">cv. Nipponbare</strain>
    </source>
</reference>
<proteinExistence type="predicted"/>
<dbReference type="PaxDb" id="39947-A0A0P0Y202"/>
<organism evidence="1 2">
    <name type="scientific">Oryza sativa subsp. japonica</name>
    <name type="common">Rice</name>
    <dbReference type="NCBI Taxonomy" id="39947"/>
    <lineage>
        <taxon>Eukaryota</taxon>
        <taxon>Viridiplantae</taxon>
        <taxon>Streptophyta</taxon>
        <taxon>Embryophyta</taxon>
        <taxon>Tracheophyta</taxon>
        <taxon>Spermatophyta</taxon>
        <taxon>Magnoliopsida</taxon>
        <taxon>Liliopsida</taxon>
        <taxon>Poales</taxon>
        <taxon>Poaceae</taxon>
        <taxon>BOP clade</taxon>
        <taxon>Oryzoideae</taxon>
        <taxon>Oryzeae</taxon>
        <taxon>Oryzinae</taxon>
        <taxon>Oryza</taxon>
        <taxon>Oryza sativa</taxon>
    </lineage>
</organism>
<evidence type="ECO:0000313" key="1">
    <source>
        <dbReference type="EMBL" id="BAT13919.1"/>
    </source>
</evidence>
<dbReference type="AlphaFoldDB" id="A0A0P0Y202"/>
<keyword evidence="2" id="KW-1185">Reference proteome</keyword>
<name>A0A0P0Y202_ORYSJ</name>
<dbReference type="Gramene" id="Os11t0454701-01">
    <property type="protein sequence ID" value="Os11t0454701-01"/>
    <property type="gene ID" value="Os11g0454701"/>
</dbReference>
<dbReference type="EMBL" id="AP014967">
    <property type="protein sequence ID" value="BAT13919.1"/>
    <property type="molecule type" value="Genomic_DNA"/>
</dbReference>
<protein>
    <submittedName>
        <fullName evidence="1">Os11g0454701 protein</fullName>
    </submittedName>
</protein>
<sequence length="69" mass="7946">TPAVPSLQFILRWSLRSRQLKSKASHTYIIDYIEPICETPCFFSENCITFITLCGMVSTHTQPLFTLIH</sequence>
<accession>A0A0P0Y202</accession>
<dbReference type="InParanoid" id="A0A0P0Y202"/>
<gene>
    <name evidence="1" type="ordered locus">Os11g0454701</name>
    <name evidence="1" type="ORF">OSNPB_110454701</name>
</gene>
<evidence type="ECO:0000313" key="2">
    <source>
        <dbReference type="Proteomes" id="UP000059680"/>
    </source>
</evidence>
<dbReference type="Proteomes" id="UP000059680">
    <property type="component" value="Chromosome 11"/>
</dbReference>
<reference evidence="1 2" key="3">
    <citation type="journal article" date="2013" name="Rice">
        <title>Improvement of the Oryza sativa Nipponbare reference genome using next generation sequence and optical map data.</title>
        <authorList>
            <person name="Kawahara Y."/>
            <person name="de la Bastide M."/>
            <person name="Hamilton J.P."/>
            <person name="Kanamori H."/>
            <person name="McCombie W.R."/>
            <person name="Ouyang S."/>
            <person name="Schwartz D.C."/>
            <person name="Tanaka T."/>
            <person name="Wu J."/>
            <person name="Zhou S."/>
            <person name="Childs K.L."/>
            <person name="Davidson R.M."/>
            <person name="Lin H."/>
            <person name="Quesada-Ocampo L."/>
            <person name="Vaillancourt B."/>
            <person name="Sakai H."/>
            <person name="Lee S.S."/>
            <person name="Kim J."/>
            <person name="Numa H."/>
            <person name="Itoh T."/>
            <person name="Buell C.R."/>
            <person name="Matsumoto T."/>
        </authorList>
    </citation>
    <scope>NUCLEOTIDE SEQUENCE [LARGE SCALE GENOMIC DNA]</scope>
    <source>
        <strain evidence="2">cv. Nipponbare</strain>
    </source>
</reference>